<dbReference type="PROSITE" id="PS50969">
    <property type="entry name" value="FCP1"/>
    <property type="match status" value="1"/>
</dbReference>
<comment type="caution">
    <text evidence="2">The sequence shown here is derived from an EMBL/GenBank/DDBJ whole genome shotgun (WGS) entry which is preliminary data.</text>
</comment>
<dbReference type="Gene3D" id="3.40.50.1000">
    <property type="entry name" value="HAD superfamily/HAD-like"/>
    <property type="match status" value="1"/>
</dbReference>
<accession>A0A1R2BAZ2</accession>
<dbReference type="InterPro" id="IPR050365">
    <property type="entry name" value="TIM50"/>
</dbReference>
<dbReference type="InterPro" id="IPR004274">
    <property type="entry name" value="FCP1_dom"/>
</dbReference>
<evidence type="ECO:0000313" key="2">
    <source>
        <dbReference type="EMBL" id="OMJ73939.1"/>
    </source>
</evidence>
<dbReference type="NCBIfam" id="TIGR02251">
    <property type="entry name" value="HIF-SF_euk"/>
    <property type="match status" value="1"/>
</dbReference>
<dbReference type="InterPro" id="IPR023214">
    <property type="entry name" value="HAD_sf"/>
</dbReference>
<dbReference type="PANTHER" id="PTHR12210">
    <property type="entry name" value="DULLARD PROTEIN PHOSPHATASE"/>
    <property type="match status" value="1"/>
</dbReference>
<evidence type="ECO:0000313" key="3">
    <source>
        <dbReference type="Proteomes" id="UP000187209"/>
    </source>
</evidence>
<dbReference type="Pfam" id="PF03031">
    <property type="entry name" value="NIF"/>
    <property type="match status" value="1"/>
</dbReference>
<dbReference type="InterPro" id="IPR011948">
    <property type="entry name" value="Dullard_phosphatase"/>
</dbReference>
<dbReference type="Proteomes" id="UP000187209">
    <property type="component" value="Unassembled WGS sequence"/>
</dbReference>
<proteinExistence type="predicted"/>
<reference evidence="2 3" key="1">
    <citation type="submission" date="2016-11" db="EMBL/GenBank/DDBJ databases">
        <title>The macronuclear genome of Stentor coeruleus: a giant cell with tiny introns.</title>
        <authorList>
            <person name="Slabodnick M."/>
            <person name="Ruby J.G."/>
            <person name="Reiff S.B."/>
            <person name="Swart E.C."/>
            <person name="Gosai S."/>
            <person name="Prabakaran S."/>
            <person name="Witkowska E."/>
            <person name="Larue G.E."/>
            <person name="Fisher S."/>
            <person name="Freeman R.M."/>
            <person name="Gunawardena J."/>
            <person name="Chu W."/>
            <person name="Stover N.A."/>
            <person name="Gregory B.D."/>
            <person name="Nowacki M."/>
            <person name="Derisi J."/>
            <person name="Roy S.W."/>
            <person name="Marshall W.F."/>
            <person name="Sood P."/>
        </authorList>
    </citation>
    <scope>NUCLEOTIDE SEQUENCE [LARGE SCALE GENOMIC DNA]</scope>
    <source>
        <strain evidence="2">WM001</strain>
    </source>
</reference>
<dbReference type="SUPFAM" id="SSF56784">
    <property type="entry name" value="HAD-like"/>
    <property type="match status" value="1"/>
</dbReference>
<evidence type="ECO:0000259" key="1">
    <source>
        <dbReference type="PROSITE" id="PS50969"/>
    </source>
</evidence>
<organism evidence="2 3">
    <name type="scientific">Stentor coeruleus</name>
    <dbReference type="NCBI Taxonomy" id="5963"/>
    <lineage>
        <taxon>Eukaryota</taxon>
        <taxon>Sar</taxon>
        <taxon>Alveolata</taxon>
        <taxon>Ciliophora</taxon>
        <taxon>Postciliodesmatophora</taxon>
        <taxon>Heterotrichea</taxon>
        <taxon>Heterotrichida</taxon>
        <taxon>Stentoridae</taxon>
        <taxon>Stentor</taxon>
    </lineage>
</organism>
<dbReference type="InterPro" id="IPR036412">
    <property type="entry name" value="HAD-like_sf"/>
</dbReference>
<protein>
    <recommendedName>
        <fullName evidence="1">FCP1 homology domain-containing protein</fullName>
    </recommendedName>
</protein>
<dbReference type="AlphaFoldDB" id="A0A1R2BAZ2"/>
<name>A0A1R2BAZ2_9CILI</name>
<dbReference type="FunFam" id="3.40.50.1000:FF:000093">
    <property type="entry name" value="NLI interacting factor-like phosphatase family protein"/>
    <property type="match status" value="1"/>
</dbReference>
<sequence>MYSKIRPLNLEDMMKAKNDEETPYVPMTSRVRDKPRFDTVKITIPMLTRRSFSYKHLTIGVTQVSKNIIKDKEESCGTSALPLLQKSPNLAYFTQLYIQRPKEILALSKLVKELPMQIDYLSKTLFLPRIKGYEGKKTLVLDLDETLTHSVKSPNQSHVRINITEDSVVNINIRPYAQDLLKVASQDFEIVIFTASQYKYANAILDHLDPMKKYIHYRLYRENCYEFNGHFIKDLRILGNRDMKDVVLVDNSLVSFALQVDNGIPISTWTMDLKDTQLRLLMEYLRLIKTARDVRQVNRNVFGLSKLVKESLSENLKLT</sequence>
<dbReference type="GO" id="GO:0016791">
    <property type="term" value="F:phosphatase activity"/>
    <property type="evidence" value="ECO:0007669"/>
    <property type="project" value="InterPro"/>
</dbReference>
<gene>
    <name evidence="2" type="ORF">SteCoe_27283</name>
</gene>
<dbReference type="EMBL" id="MPUH01000786">
    <property type="protein sequence ID" value="OMJ73939.1"/>
    <property type="molecule type" value="Genomic_DNA"/>
</dbReference>
<feature type="domain" description="FCP1 homology" evidence="1">
    <location>
        <begin position="132"/>
        <end position="288"/>
    </location>
</feature>
<dbReference type="CDD" id="cd07521">
    <property type="entry name" value="HAD_FCP1-like"/>
    <property type="match status" value="1"/>
</dbReference>
<keyword evidence="3" id="KW-1185">Reference proteome</keyword>
<dbReference type="OrthoDB" id="308003at2759"/>
<dbReference type="SMART" id="SM00577">
    <property type="entry name" value="CPDc"/>
    <property type="match status" value="1"/>
</dbReference>